<dbReference type="VEuPathDB" id="FungiDB:TRIVIDRAFT_219708"/>
<name>G9MLM2_HYPVG</name>
<dbReference type="GeneID" id="25791437"/>
<evidence type="ECO:0000256" key="1">
    <source>
        <dbReference type="SAM" id="MobiDB-lite"/>
    </source>
</evidence>
<dbReference type="InParanoid" id="G9MLM2"/>
<dbReference type="EMBL" id="ABDF02000004">
    <property type="protein sequence ID" value="EHK24249.1"/>
    <property type="molecule type" value="Genomic_DNA"/>
</dbReference>
<proteinExistence type="predicted"/>
<evidence type="ECO:0008006" key="4">
    <source>
        <dbReference type="Google" id="ProtNLM"/>
    </source>
</evidence>
<feature type="region of interest" description="Disordered" evidence="1">
    <location>
        <begin position="1"/>
        <end position="46"/>
    </location>
</feature>
<dbReference type="PANTHER" id="PTHR38166:SF1">
    <property type="entry name" value="C2H2-TYPE DOMAIN-CONTAINING PROTEIN"/>
    <property type="match status" value="1"/>
</dbReference>
<dbReference type="Gene3D" id="3.30.160.60">
    <property type="entry name" value="Classic Zinc Finger"/>
    <property type="match status" value="1"/>
</dbReference>
<accession>G9MLM2</accession>
<keyword evidence="3" id="KW-1185">Reference proteome</keyword>
<gene>
    <name evidence="2" type="ORF">TRIVIDRAFT_219708</name>
</gene>
<organism evidence="2 3">
    <name type="scientific">Hypocrea virens (strain Gv29-8 / FGSC 10586)</name>
    <name type="common">Gliocladium virens</name>
    <name type="synonym">Trichoderma virens</name>
    <dbReference type="NCBI Taxonomy" id="413071"/>
    <lineage>
        <taxon>Eukaryota</taxon>
        <taxon>Fungi</taxon>
        <taxon>Dikarya</taxon>
        <taxon>Ascomycota</taxon>
        <taxon>Pezizomycotina</taxon>
        <taxon>Sordariomycetes</taxon>
        <taxon>Hypocreomycetidae</taxon>
        <taxon>Hypocreales</taxon>
        <taxon>Hypocreaceae</taxon>
        <taxon>Trichoderma</taxon>
    </lineage>
</organism>
<dbReference type="AlphaFoldDB" id="G9MLM2"/>
<dbReference type="HOGENOM" id="CLU_1366413_0_0_1"/>
<sequence>MAKDKNRDASAADSTNLSSPYQKDARNPRESNGQLPNLTPRYTVNTLSSNAKQVLSSPLSDGSPRSAFSMALSSILNRDDGNVADTTASVNDDDSGSVDSNIDSPDNMPHRRRNRKPPLACPFFKLNPTGLACSTERFTIIPRLKRHIRQSHEGRIRCPRCKKRFWSRDDLLTHLRAAQICTLIPETQPAAPLDQYDPTD</sequence>
<comment type="caution">
    <text evidence="2">The sequence shown here is derived from an EMBL/GenBank/DDBJ whole genome shotgun (WGS) entry which is preliminary data.</text>
</comment>
<dbReference type="RefSeq" id="XP_013958462.1">
    <property type="nucleotide sequence ID" value="XM_014102987.1"/>
</dbReference>
<dbReference type="OrthoDB" id="4161727at2759"/>
<reference evidence="2 3" key="1">
    <citation type="journal article" date="2011" name="Genome Biol.">
        <title>Comparative genome sequence analysis underscores mycoparasitism as the ancestral life style of Trichoderma.</title>
        <authorList>
            <person name="Kubicek C.P."/>
            <person name="Herrera-Estrella A."/>
            <person name="Seidl-Seiboth V."/>
            <person name="Martinez D.A."/>
            <person name="Druzhinina I.S."/>
            <person name="Thon M."/>
            <person name="Zeilinger S."/>
            <person name="Casas-Flores S."/>
            <person name="Horwitz B.A."/>
            <person name="Mukherjee P.K."/>
            <person name="Mukherjee M."/>
            <person name="Kredics L."/>
            <person name="Alcaraz L.D."/>
            <person name="Aerts A."/>
            <person name="Antal Z."/>
            <person name="Atanasova L."/>
            <person name="Cervantes-Badillo M.G."/>
            <person name="Challacombe J."/>
            <person name="Chertkov O."/>
            <person name="McCluskey K."/>
            <person name="Coulpier F."/>
            <person name="Deshpande N."/>
            <person name="von Doehren H."/>
            <person name="Ebbole D.J."/>
            <person name="Esquivel-Naranjo E.U."/>
            <person name="Fekete E."/>
            <person name="Flipphi M."/>
            <person name="Glaser F."/>
            <person name="Gomez-Rodriguez E.Y."/>
            <person name="Gruber S."/>
            <person name="Han C."/>
            <person name="Henrissat B."/>
            <person name="Hermosa R."/>
            <person name="Hernandez-Onate M."/>
            <person name="Karaffa L."/>
            <person name="Kosti I."/>
            <person name="Le Crom S."/>
            <person name="Lindquist E."/>
            <person name="Lucas S."/>
            <person name="Luebeck M."/>
            <person name="Luebeck P.S."/>
            <person name="Margeot A."/>
            <person name="Metz B."/>
            <person name="Misra M."/>
            <person name="Nevalainen H."/>
            <person name="Omann M."/>
            <person name="Packer N."/>
            <person name="Perrone G."/>
            <person name="Uresti-Rivera E.E."/>
            <person name="Salamov A."/>
            <person name="Schmoll M."/>
            <person name="Seiboth B."/>
            <person name="Shapiro H."/>
            <person name="Sukno S."/>
            <person name="Tamayo-Ramos J.A."/>
            <person name="Tisch D."/>
            <person name="Wiest A."/>
            <person name="Wilkinson H.H."/>
            <person name="Zhang M."/>
            <person name="Coutinho P.M."/>
            <person name="Kenerley C.M."/>
            <person name="Monte E."/>
            <person name="Baker S.E."/>
            <person name="Grigoriev I.V."/>
        </authorList>
    </citation>
    <scope>NUCLEOTIDE SEQUENCE [LARGE SCALE GENOMIC DNA]</scope>
    <source>
        <strain evidence="3">Gv29-8 / FGSC 10586</strain>
    </source>
</reference>
<feature type="compositionally biased region" description="Polar residues" evidence="1">
    <location>
        <begin position="12"/>
        <end position="21"/>
    </location>
</feature>
<evidence type="ECO:0000313" key="3">
    <source>
        <dbReference type="Proteomes" id="UP000007115"/>
    </source>
</evidence>
<evidence type="ECO:0000313" key="2">
    <source>
        <dbReference type="EMBL" id="EHK24249.1"/>
    </source>
</evidence>
<dbReference type="PANTHER" id="PTHR38166">
    <property type="entry name" value="C2H2-TYPE DOMAIN-CONTAINING PROTEIN-RELATED"/>
    <property type="match status" value="1"/>
</dbReference>
<dbReference type="Proteomes" id="UP000007115">
    <property type="component" value="Unassembled WGS sequence"/>
</dbReference>
<feature type="compositionally biased region" description="Basic and acidic residues" evidence="1">
    <location>
        <begin position="1"/>
        <end position="10"/>
    </location>
</feature>
<protein>
    <recommendedName>
        <fullName evidence="4">C2H2-type domain-containing protein</fullName>
    </recommendedName>
</protein>
<feature type="compositionally biased region" description="Polar residues" evidence="1">
    <location>
        <begin position="30"/>
        <end position="46"/>
    </location>
</feature>
<feature type="region of interest" description="Disordered" evidence="1">
    <location>
        <begin position="80"/>
        <end position="116"/>
    </location>
</feature>